<dbReference type="OrthoDB" id="6423244at2759"/>
<evidence type="ECO:0000256" key="2">
    <source>
        <dbReference type="SAM" id="SignalP"/>
    </source>
</evidence>
<accession>A0A4Y1ZYW2</accession>
<evidence type="ECO:0000313" key="3">
    <source>
        <dbReference type="EMBL" id="GBL72701.1"/>
    </source>
</evidence>
<dbReference type="AlphaFoldDB" id="A0A4Y1ZYW2"/>
<keyword evidence="1" id="KW-0472">Membrane</keyword>
<gene>
    <name evidence="3" type="ORF">AVEN_127939_1</name>
</gene>
<organism evidence="3 4">
    <name type="scientific">Araneus ventricosus</name>
    <name type="common">Orbweaver spider</name>
    <name type="synonym">Epeira ventricosa</name>
    <dbReference type="NCBI Taxonomy" id="182803"/>
    <lineage>
        <taxon>Eukaryota</taxon>
        <taxon>Metazoa</taxon>
        <taxon>Ecdysozoa</taxon>
        <taxon>Arthropoda</taxon>
        <taxon>Chelicerata</taxon>
        <taxon>Arachnida</taxon>
        <taxon>Araneae</taxon>
        <taxon>Araneomorphae</taxon>
        <taxon>Entelegynae</taxon>
        <taxon>Araneoidea</taxon>
        <taxon>Araneidae</taxon>
        <taxon>Araneus</taxon>
    </lineage>
</organism>
<protein>
    <submittedName>
        <fullName evidence="3">Uncharacterized protein</fullName>
    </submittedName>
</protein>
<dbReference type="EMBL" id="BGPR01000002">
    <property type="protein sequence ID" value="GBL72701.1"/>
    <property type="molecule type" value="Genomic_DNA"/>
</dbReference>
<dbReference type="SUPFAM" id="SSF117070">
    <property type="entry name" value="LEA14-like"/>
    <property type="match status" value="1"/>
</dbReference>
<keyword evidence="1" id="KW-0812">Transmembrane</keyword>
<dbReference type="Proteomes" id="UP000499080">
    <property type="component" value="Unassembled WGS sequence"/>
</dbReference>
<dbReference type="SUPFAM" id="SSF51126">
    <property type="entry name" value="Pectin lyase-like"/>
    <property type="match status" value="1"/>
</dbReference>
<dbReference type="PROSITE" id="PS51257">
    <property type="entry name" value="PROKAR_LIPOPROTEIN"/>
    <property type="match status" value="1"/>
</dbReference>
<dbReference type="Gene3D" id="3.80.10.10">
    <property type="entry name" value="Ribonuclease Inhibitor"/>
    <property type="match status" value="1"/>
</dbReference>
<keyword evidence="4" id="KW-1185">Reference proteome</keyword>
<feature type="transmembrane region" description="Helical" evidence="1">
    <location>
        <begin position="385"/>
        <end position="404"/>
    </location>
</feature>
<keyword evidence="1" id="KW-1133">Transmembrane helix</keyword>
<keyword evidence="2" id="KW-0732">Signal</keyword>
<evidence type="ECO:0000313" key="4">
    <source>
        <dbReference type="Proteomes" id="UP000499080"/>
    </source>
</evidence>
<reference evidence="3 4" key="1">
    <citation type="journal article" date="2019" name="Sci. Rep.">
        <title>Orb-weaving spider Araneus ventricosus genome elucidates the spidroin gene catalogue.</title>
        <authorList>
            <person name="Kono N."/>
            <person name="Nakamura H."/>
            <person name="Ohtoshi R."/>
            <person name="Moran D.A.P."/>
            <person name="Shinohara A."/>
            <person name="Yoshida Y."/>
            <person name="Fujiwara M."/>
            <person name="Mori M."/>
            <person name="Tomita M."/>
            <person name="Arakawa K."/>
        </authorList>
    </citation>
    <scope>NUCLEOTIDE SEQUENCE [LARGE SCALE GENOMIC DNA]</scope>
</reference>
<comment type="caution">
    <text evidence="3">The sequence shown here is derived from an EMBL/GenBank/DDBJ whole genome shotgun (WGS) entry which is preliminary data.</text>
</comment>
<sequence>MIFKIVKLLIACFIILTSSVFSVATSCVHETACNCTEDALKCKCQSSELIVIQTFAKHDWKTVLVEDCQFVKISLGAFLHMNLEEVVFRNIKKLKFRPFAFSGIKTMGRFRMENINDLDIDLFGMSGLFGLESIKLINVTAPNLSEFAISGSNISVFEIEGSSLILDSFSIVIWSMNDVYIKNTDIQSHTNSSLIIRTADRVHFQKSVFASLAENSIFILWTEVVEILNCSFKSLPPSFLYGHTDHFSFNDNIIDNSETNAFQRFFVSQTAEFKNNKFLAVETDSIFPSPNNNVTEVIKKISVGGNSFHCDCRLAWLFTGREVYSPIIHSSNCYNYRHFPLSQMFRYFYSNETCNFSGFDSTRMLEQMNRQLLKDDTRVSKAPPLYIGIFGKNFMISIFILCVMKMTGNV</sequence>
<feature type="signal peptide" evidence="2">
    <location>
        <begin position="1"/>
        <end position="22"/>
    </location>
</feature>
<feature type="chain" id="PRO_5021363814" evidence="2">
    <location>
        <begin position="23"/>
        <end position="410"/>
    </location>
</feature>
<name>A0A4Y1ZYW2_ARAVE</name>
<dbReference type="InterPro" id="IPR032675">
    <property type="entry name" value="LRR_dom_sf"/>
</dbReference>
<evidence type="ECO:0000256" key="1">
    <source>
        <dbReference type="SAM" id="Phobius"/>
    </source>
</evidence>
<proteinExistence type="predicted"/>
<dbReference type="InterPro" id="IPR011050">
    <property type="entry name" value="Pectin_lyase_fold/virulence"/>
</dbReference>